<dbReference type="OrthoDB" id="8026949at2759"/>
<evidence type="ECO:0000256" key="3">
    <source>
        <dbReference type="ARBA" id="ARBA00022723"/>
    </source>
</evidence>
<dbReference type="EMBL" id="JWZT01004114">
    <property type="protein sequence ID" value="KII64745.1"/>
    <property type="molecule type" value="Genomic_DNA"/>
</dbReference>
<dbReference type="InterPro" id="IPR006568">
    <property type="entry name" value="PSP_pro-rich"/>
</dbReference>
<evidence type="ECO:0000256" key="1">
    <source>
        <dbReference type="ARBA" id="ARBA00004642"/>
    </source>
</evidence>
<dbReference type="Pfam" id="PF04046">
    <property type="entry name" value="PSP"/>
    <property type="match status" value="1"/>
</dbReference>
<evidence type="ECO:0000256" key="2">
    <source>
        <dbReference type="ARBA" id="ARBA00007497"/>
    </source>
</evidence>
<dbReference type="InterPro" id="IPR052115">
    <property type="entry name" value="NEXT_complex_subunit_ZCCHC8"/>
</dbReference>
<dbReference type="SMART" id="SM00343">
    <property type="entry name" value="ZnF_C2HC"/>
    <property type="match status" value="1"/>
</dbReference>
<name>A0A0C2MK28_THEKT</name>
<dbReference type="PROSITE" id="PS50158">
    <property type="entry name" value="ZF_CCHC"/>
    <property type="match status" value="1"/>
</dbReference>
<evidence type="ECO:0000256" key="5">
    <source>
        <dbReference type="ARBA" id="ARBA00022833"/>
    </source>
</evidence>
<keyword evidence="6" id="KW-0539">Nucleus</keyword>
<keyword evidence="5" id="KW-0862">Zinc</keyword>
<gene>
    <name evidence="9" type="ORF">RF11_06636</name>
</gene>
<dbReference type="Gene3D" id="4.10.60.10">
    <property type="entry name" value="Zinc finger, CCHC-type"/>
    <property type="match status" value="1"/>
</dbReference>
<evidence type="ECO:0000256" key="7">
    <source>
        <dbReference type="PROSITE-ProRule" id="PRU00047"/>
    </source>
</evidence>
<comment type="subcellular location">
    <subcellularLocation>
        <location evidence="1">Nucleus</location>
        <location evidence="1">Nucleoplasm</location>
    </subcellularLocation>
</comment>
<comment type="similarity">
    <text evidence="2">Belongs to the ZCCHC8 family.</text>
</comment>
<dbReference type="AlphaFoldDB" id="A0A0C2MK28"/>
<protein>
    <submittedName>
        <fullName evidence="9">Zinc finger CCHC domain-containing protein 8</fullName>
    </submittedName>
</protein>
<dbReference type="InterPro" id="IPR001878">
    <property type="entry name" value="Znf_CCHC"/>
</dbReference>
<evidence type="ECO:0000259" key="8">
    <source>
        <dbReference type="PROSITE" id="PS50158"/>
    </source>
</evidence>
<feature type="domain" description="CCHC-type" evidence="8">
    <location>
        <begin position="188"/>
        <end position="203"/>
    </location>
</feature>
<keyword evidence="4 7" id="KW-0863">Zinc-finger</keyword>
<evidence type="ECO:0000256" key="6">
    <source>
        <dbReference type="ARBA" id="ARBA00023242"/>
    </source>
</evidence>
<organism evidence="9 10">
    <name type="scientific">Thelohanellus kitauei</name>
    <name type="common">Myxosporean</name>
    <dbReference type="NCBI Taxonomy" id="669202"/>
    <lineage>
        <taxon>Eukaryota</taxon>
        <taxon>Metazoa</taxon>
        <taxon>Cnidaria</taxon>
        <taxon>Myxozoa</taxon>
        <taxon>Myxosporea</taxon>
        <taxon>Bivalvulida</taxon>
        <taxon>Platysporina</taxon>
        <taxon>Myxobolidae</taxon>
        <taxon>Thelohanellus</taxon>
    </lineage>
</organism>
<evidence type="ECO:0000256" key="4">
    <source>
        <dbReference type="ARBA" id="ARBA00022771"/>
    </source>
</evidence>
<comment type="caution">
    <text evidence="9">The sequence shown here is derived from an EMBL/GenBank/DDBJ whole genome shotgun (WGS) entry which is preliminary data.</text>
</comment>
<dbReference type="Proteomes" id="UP000031668">
    <property type="component" value="Unassembled WGS sequence"/>
</dbReference>
<sequence length="321" mass="36344">MLERKIYVPCCKQSTTEKTIFHLSGCMKMSEDETKDQSTIFVPDESDYVVNPNQTDLRTASFLFEGDVPLFSVTFYNNPDSKKVYPHFQKKVGRIIKRAMKDRPISKESEGESTTIFNSTSEIQVESAISPINVSHYFHDYVLDYSGIEGGSSKVEIGQKFEYVVDSALNSSKVKVTSVTQKGTAKTCFNCGSPDHNLNECPRQKDMTKIQERRREFMKSFNAVQPVPNIRYHQTSSESTPKFVPGQISDTLRDALGMKKNDVPPYIYLMRVKGYPPGYSLQSYLNSNVTVFEAENGEIIDDSNPSELVSHMGLTRHYLVV</sequence>
<dbReference type="GO" id="GO:0008270">
    <property type="term" value="F:zinc ion binding"/>
    <property type="evidence" value="ECO:0007669"/>
    <property type="project" value="UniProtKB-KW"/>
</dbReference>
<dbReference type="GO" id="GO:0005654">
    <property type="term" value="C:nucleoplasm"/>
    <property type="evidence" value="ECO:0007669"/>
    <property type="project" value="UniProtKB-SubCell"/>
</dbReference>
<evidence type="ECO:0000313" key="10">
    <source>
        <dbReference type="Proteomes" id="UP000031668"/>
    </source>
</evidence>
<dbReference type="GO" id="GO:0071013">
    <property type="term" value="C:catalytic step 2 spliceosome"/>
    <property type="evidence" value="ECO:0007669"/>
    <property type="project" value="TreeGrafter"/>
</dbReference>
<dbReference type="SMART" id="SM00581">
    <property type="entry name" value="PSP"/>
    <property type="match status" value="1"/>
</dbReference>
<proteinExistence type="inferred from homology"/>
<keyword evidence="10" id="KW-1185">Reference proteome</keyword>
<accession>A0A0C2MK28</accession>
<dbReference type="PANTHER" id="PTHR13316:SF0">
    <property type="entry name" value="ZINC FINGER CCHC DOMAIN-CONTAINING PROTEIN 8"/>
    <property type="match status" value="1"/>
</dbReference>
<dbReference type="PANTHER" id="PTHR13316">
    <property type="entry name" value="ZINC FINGER, CCHC DOMAIN CONTAINING 8"/>
    <property type="match status" value="1"/>
</dbReference>
<reference evidence="9 10" key="1">
    <citation type="journal article" date="2014" name="Genome Biol. Evol.">
        <title>The genome of the myxosporean Thelohanellus kitauei shows adaptations to nutrient acquisition within its fish host.</title>
        <authorList>
            <person name="Yang Y."/>
            <person name="Xiong J."/>
            <person name="Zhou Z."/>
            <person name="Huo F."/>
            <person name="Miao W."/>
            <person name="Ran C."/>
            <person name="Liu Y."/>
            <person name="Zhang J."/>
            <person name="Feng J."/>
            <person name="Wang M."/>
            <person name="Wang M."/>
            <person name="Wang L."/>
            <person name="Yao B."/>
        </authorList>
    </citation>
    <scope>NUCLEOTIDE SEQUENCE [LARGE SCALE GENOMIC DNA]</scope>
    <source>
        <strain evidence="9">Wuqing</strain>
    </source>
</reference>
<keyword evidence="3" id="KW-0479">Metal-binding</keyword>
<dbReference type="GO" id="GO:0003723">
    <property type="term" value="F:RNA binding"/>
    <property type="evidence" value="ECO:0007669"/>
    <property type="project" value="TreeGrafter"/>
</dbReference>
<evidence type="ECO:0000313" key="9">
    <source>
        <dbReference type="EMBL" id="KII64745.1"/>
    </source>
</evidence>